<feature type="region of interest" description="Disordered" evidence="1">
    <location>
        <begin position="1"/>
        <end position="33"/>
    </location>
</feature>
<gene>
    <name evidence="2" type="ORF">HMPREF1544_09266</name>
</gene>
<evidence type="ECO:0000313" key="2">
    <source>
        <dbReference type="EMBL" id="EPB83995.1"/>
    </source>
</evidence>
<accession>S2JVY6</accession>
<dbReference type="InParanoid" id="S2JVY6"/>
<dbReference type="AlphaFoldDB" id="S2JVY6"/>
<dbReference type="STRING" id="1220926.S2JVY6"/>
<keyword evidence="3" id="KW-1185">Reference proteome</keyword>
<proteinExistence type="predicted"/>
<dbReference type="EMBL" id="KE124052">
    <property type="protein sequence ID" value="EPB83995.1"/>
    <property type="molecule type" value="Genomic_DNA"/>
</dbReference>
<feature type="compositionally biased region" description="Polar residues" evidence="1">
    <location>
        <begin position="86"/>
        <end position="97"/>
    </location>
</feature>
<name>S2JVY6_MUCC1</name>
<sequence length="398" mass="44900">MSYCILLDSSGTKGAGDSGPRKKKGKEKAKDVASSIPADFFEDEEYEDFQVPIGLRPPPSTIAREQRDIEEATRLSLQRQGVAESGESSSSTNVLQTPQIARSTVIADFEEDDDFQEPIVIRPRTTRATPSVTTPVQASTQATENDIVIGTSTKTETTNDANGANITKLTGQFKKIKSMKQLTAAVNAIQSYQPKDIHEKIVQRIYLYILEMHADRQWMFSKESIKTYSEADYQYKFWSYIFEQYLGRKQDVMLRWGDTISESCKKIGKKFKLDLRLVLTPEEDIDLDSCTREMAKRATVKKIYKDKLKSTIATKCRLNSFVRAVPHIQARELPSVKMPILQVAGFQGQLSFIYLSKKKKKEYTLQEAASFSFPQSLKQIKGGVIESLIDSLAAIEVR</sequence>
<protein>
    <submittedName>
        <fullName evidence="2">Uncharacterized protein</fullName>
    </submittedName>
</protein>
<reference evidence="3" key="1">
    <citation type="submission" date="2013-05" db="EMBL/GenBank/DDBJ databases">
        <title>The Genome sequence of Mucor circinelloides f. circinelloides 1006PhL.</title>
        <authorList>
            <consortium name="The Broad Institute Genomics Platform"/>
            <person name="Cuomo C."/>
            <person name="Earl A."/>
            <person name="Findley K."/>
            <person name="Lee S.C."/>
            <person name="Walker B."/>
            <person name="Young S."/>
            <person name="Zeng Q."/>
            <person name="Gargeya S."/>
            <person name="Fitzgerald M."/>
            <person name="Haas B."/>
            <person name="Abouelleil A."/>
            <person name="Allen A.W."/>
            <person name="Alvarado L."/>
            <person name="Arachchi H.M."/>
            <person name="Berlin A.M."/>
            <person name="Chapman S.B."/>
            <person name="Gainer-Dewar J."/>
            <person name="Goldberg J."/>
            <person name="Griggs A."/>
            <person name="Gujja S."/>
            <person name="Hansen M."/>
            <person name="Howarth C."/>
            <person name="Imamovic A."/>
            <person name="Ireland A."/>
            <person name="Larimer J."/>
            <person name="McCowan C."/>
            <person name="Murphy C."/>
            <person name="Pearson M."/>
            <person name="Poon T.W."/>
            <person name="Priest M."/>
            <person name="Roberts A."/>
            <person name="Saif S."/>
            <person name="Shea T."/>
            <person name="Sisk P."/>
            <person name="Sykes S."/>
            <person name="Wortman J."/>
            <person name="Nusbaum C."/>
            <person name="Birren B."/>
        </authorList>
    </citation>
    <scope>NUCLEOTIDE SEQUENCE [LARGE SCALE GENOMIC DNA]</scope>
    <source>
        <strain evidence="3">1006PhL</strain>
    </source>
</reference>
<organism evidence="2 3">
    <name type="scientific">Mucor circinelloides f. circinelloides (strain 1006PhL)</name>
    <name type="common">Mucormycosis agent</name>
    <name type="synonym">Calyptromyces circinelloides</name>
    <dbReference type="NCBI Taxonomy" id="1220926"/>
    <lineage>
        <taxon>Eukaryota</taxon>
        <taxon>Fungi</taxon>
        <taxon>Fungi incertae sedis</taxon>
        <taxon>Mucoromycota</taxon>
        <taxon>Mucoromycotina</taxon>
        <taxon>Mucoromycetes</taxon>
        <taxon>Mucorales</taxon>
        <taxon>Mucorineae</taxon>
        <taxon>Mucoraceae</taxon>
        <taxon>Mucor</taxon>
    </lineage>
</organism>
<dbReference type="OrthoDB" id="2290147at2759"/>
<evidence type="ECO:0000256" key="1">
    <source>
        <dbReference type="SAM" id="MobiDB-lite"/>
    </source>
</evidence>
<evidence type="ECO:0000313" key="3">
    <source>
        <dbReference type="Proteomes" id="UP000014254"/>
    </source>
</evidence>
<dbReference type="eggNOG" id="ENOG502RUS4">
    <property type="taxonomic scope" value="Eukaryota"/>
</dbReference>
<dbReference type="Proteomes" id="UP000014254">
    <property type="component" value="Unassembled WGS sequence"/>
</dbReference>
<feature type="region of interest" description="Disordered" evidence="1">
    <location>
        <begin position="76"/>
        <end position="97"/>
    </location>
</feature>
<dbReference type="VEuPathDB" id="FungiDB:HMPREF1544_09266"/>